<comment type="similarity">
    <text evidence="15">Belongs to the TrpF family.</text>
</comment>
<dbReference type="InterPro" id="IPR001468">
    <property type="entry name" value="Indole-3-GlycerolPSynthase_CS"/>
</dbReference>
<dbReference type="AlphaFoldDB" id="Q7VK90"/>
<evidence type="ECO:0000256" key="14">
    <source>
        <dbReference type="ARBA" id="ARBA00025592"/>
    </source>
</evidence>
<keyword evidence="12" id="KW-0456">Lyase</keyword>
<comment type="catalytic activity">
    <reaction evidence="1 15">
        <text>N-(5-phospho-beta-D-ribosyl)anthranilate = 1-(2-carboxyphenylamino)-1-deoxy-D-ribulose 5-phosphate</text>
        <dbReference type="Rhea" id="RHEA:21540"/>
        <dbReference type="ChEBI" id="CHEBI:18277"/>
        <dbReference type="ChEBI" id="CHEBI:58613"/>
        <dbReference type="EC" id="5.3.1.24"/>
    </reaction>
</comment>
<dbReference type="GO" id="GO:0004425">
    <property type="term" value="F:indole-3-glycerol-phosphate synthase activity"/>
    <property type="evidence" value="ECO:0007669"/>
    <property type="project" value="UniProtKB-EC"/>
</dbReference>
<evidence type="ECO:0000256" key="13">
    <source>
        <dbReference type="ARBA" id="ARBA00023268"/>
    </source>
</evidence>
<dbReference type="InterPro" id="IPR001240">
    <property type="entry name" value="PRAI_dom"/>
</dbReference>
<keyword evidence="10 15" id="KW-0057">Aromatic amino acid biosynthesis</keyword>
<dbReference type="Pfam" id="PF00697">
    <property type="entry name" value="PRAI"/>
    <property type="match status" value="1"/>
</dbReference>
<dbReference type="eggNOG" id="COG0135">
    <property type="taxonomic scope" value="Bacteria"/>
</dbReference>
<dbReference type="PANTHER" id="PTHR22854:SF2">
    <property type="entry name" value="INDOLE-3-GLYCEROL-PHOSPHATE SYNTHASE"/>
    <property type="match status" value="1"/>
</dbReference>
<accession>Q7VK90</accession>
<evidence type="ECO:0000256" key="5">
    <source>
        <dbReference type="ARBA" id="ARBA00007902"/>
    </source>
</evidence>
<dbReference type="HOGENOM" id="CLU_007713_2_3_7"/>
<evidence type="ECO:0000256" key="4">
    <source>
        <dbReference type="ARBA" id="ARBA00004696"/>
    </source>
</evidence>
<name>Q7VK90_HELHP</name>
<organism evidence="18 19">
    <name type="scientific">Helicobacter hepaticus (strain ATCC 51449 / 3B1)</name>
    <dbReference type="NCBI Taxonomy" id="235279"/>
    <lineage>
        <taxon>Bacteria</taxon>
        <taxon>Pseudomonadati</taxon>
        <taxon>Campylobacterota</taxon>
        <taxon>Epsilonproteobacteria</taxon>
        <taxon>Campylobacterales</taxon>
        <taxon>Helicobacteraceae</taxon>
        <taxon>Helicobacter</taxon>
    </lineage>
</organism>
<evidence type="ECO:0000256" key="7">
    <source>
        <dbReference type="ARBA" id="ARBA00022605"/>
    </source>
</evidence>
<evidence type="ECO:0000259" key="16">
    <source>
        <dbReference type="Pfam" id="PF00218"/>
    </source>
</evidence>
<comment type="pathway">
    <text evidence="4">Amino-acid biosynthesis; L-tryptophan biosynthesis; L-tryptophan from chorismate: step 4/5.</text>
</comment>
<dbReference type="Pfam" id="PF00218">
    <property type="entry name" value="IGPS"/>
    <property type="match status" value="1"/>
</dbReference>
<comment type="function">
    <text evidence="14">Bifunctional enzyme that catalyzes two sequential steps of tryptophan biosynthetic pathway. The first reaction is catalyzed by the isomerase, coded by the TrpF domain; the second reaction is catalyzed by the synthase, coded by the TrpC domain.</text>
</comment>
<comment type="catalytic activity">
    <reaction evidence="2">
        <text>1-(2-carboxyphenylamino)-1-deoxy-D-ribulose 5-phosphate + H(+) = (1S,2R)-1-C-(indol-3-yl)glycerol 3-phosphate + CO2 + H2O</text>
        <dbReference type="Rhea" id="RHEA:23476"/>
        <dbReference type="ChEBI" id="CHEBI:15377"/>
        <dbReference type="ChEBI" id="CHEBI:15378"/>
        <dbReference type="ChEBI" id="CHEBI:16526"/>
        <dbReference type="ChEBI" id="CHEBI:58613"/>
        <dbReference type="ChEBI" id="CHEBI:58866"/>
        <dbReference type="EC" id="4.1.1.48"/>
    </reaction>
</comment>
<comment type="similarity">
    <text evidence="5">In the N-terminal section; belongs to the TrpC family.</text>
</comment>
<evidence type="ECO:0000256" key="1">
    <source>
        <dbReference type="ARBA" id="ARBA00001164"/>
    </source>
</evidence>
<sequence length="501" mass="55553">MVEVLAKITTQRSQDITLKGFDFGYEIPKQRIHPLIKPHLDSVFFIAEIKRSSPSAGTIKEIPSVTKLAGDYLNGGVGAISVLCEEHYFGGSLLDLMSVKSAYPNACILRKDFIQYPQEVDVSYRAGADMVLLIVAMFINEDGGFSHFKMIYEECLKVGITPLIEVHTQAEIDFIAPLQAPLIGINSRSLHTFEINIPAACALKNALSHSKIIFESGIDSPYSAFIIGSLDFDGLLCGSYLVSHKNPTTALQSLKHAFTLGKTQKPRFYRQIFESLSAHSPQSKPLLKICGITNLDDALMVGQEKIDMLGFILVKHSPRYIESKQIKDIAKALQKLYPHILRIAVINDDKQALNEAKSLYQQGYIDAIQLHALNPLTPDIFAKSDLKEALFCFYPVQNIAHIEDFTPYYEGIFCLVDSKSAQGGGSGQSINKDVLRSLQERYLCIAGGINPHNIADFLALKPTLLDINSGIEKEVGKKDIHKLRALLDNLKNAIKSTKEQK</sequence>
<dbReference type="KEGG" id="hhe:HH_0002"/>
<keyword evidence="7 15" id="KW-0028">Amino-acid biosynthesis</keyword>
<evidence type="ECO:0000256" key="11">
    <source>
        <dbReference type="ARBA" id="ARBA00023235"/>
    </source>
</evidence>
<keyword evidence="9 15" id="KW-0822">Tryptophan biosynthesis</keyword>
<evidence type="ECO:0000256" key="12">
    <source>
        <dbReference type="ARBA" id="ARBA00023239"/>
    </source>
</evidence>
<dbReference type="OrthoDB" id="9804217at2"/>
<proteinExistence type="inferred from homology"/>
<evidence type="ECO:0000313" key="19">
    <source>
        <dbReference type="Proteomes" id="UP000002495"/>
    </source>
</evidence>
<dbReference type="RefSeq" id="WP_011114845.1">
    <property type="nucleotide sequence ID" value="NC_004917.1"/>
</dbReference>
<keyword evidence="13" id="KW-0511">Multifunctional enzyme</keyword>
<dbReference type="STRING" id="235279.HH_0002"/>
<evidence type="ECO:0000256" key="9">
    <source>
        <dbReference type="ARBA" id="ARBA00022822"/>
    </source>
</evidence>
<dbReference type="InterPro" id="IPR045186">
    <property type="entry name" value="Indole-3-glycerol_P_synth"/>
</dbReference>
<dbReference type="eggNOG" id="COG0134">
    <property type="taxonomic scope" value="Bacteria"/>
</dbReference>
<comment type="pathway">
    <text evidence="3 15">Amino-acid biosynthesis; L-tryptophan biosynthesis; L-tryptophan from chorismate: step 3/5.</text>
</comment>
<feature type="domain" description="Indole-3-glycerol phosphate synthase" evidence="16">
    <location>
        <begin position="29"/>
        <end position="254"/>
    </location>
</feature>
<dbReference type="InterPro" id="IPR013785">
    <property type="entry name" value="Aldolase_TIM"/>
</dbReference>
<keyword evidence="19" id="KW-1185">Reference proteome</keyword>
<reference evidence="18 19" key="1">
    <citation type="journal article" date="2003" name="Proc. Natl. Acad. Sci. U.S.A.">
        <title>The complete genome sequence of the carcinogenic bacterium Helicobacter hepaticus.</title>
        <authorList>
            <person name="Suerbaum S."/>
            <person name="Josenhans C."/>
            <person name="Sterzenbach T."/>
            <person name="Drescher B."/>
            <person name="Brandt P."/>
            <person name="Bell M."/>
            <person name="Droege M."/>
            <person name="Fartmann B."/>
            <person name="Fischer H.-P."/>
            <person name="Ge Z."/>
            <person name="Hoerster A."/>
            <person name="Holland R."/>
            <person name="Klein K."/>
            <person name="Koenig J."/>
            <person name="Macko L."/>
            <person name="Mendz G.L."/>
            <person name="Nyakatura G."/>
            <person name="Schauer D.B."/>
            <person name="Shen Z."/>
            <person name="Weber J."/>
            <person name="Frosch M."/>
            <person name="Fox J.G."/>
        </authorList>
    </citation>
    <scope>NUCLEOTIDE SEQUENCE [LARGE SCALE GENOMIC DNA]</scope>
    <source>
        <strain evidence="19">ATCC 51449 / 3B1</strain>
    </source>
</reference>
<dbReference type="CDD" id="cd00331">
    <property type="entry name" value="IGPS"/>
    <property type="match status" value="1"/>
</dbReference>
<dbReference type="Gene3D" id="3.20.20.70">
    <property type="entry name" value="Aldolase class I"/>
    <property type="match status" value="2"/>
</dbReference>
<dbReference type="Proteomes" id="UP000002495">
    <property type="component" value="Chromosome"/>
</dbReference>
<evidence type="ECO:0000256" key="6">
    <source>
        <dbReference type="ARBA" id="ARBA00009847"/>
    </source>
</evidence>
<dbReference type="UniPathway" id="UPA00035">
    <property type="reaction ID" value="UER00042"/>
</dbReference>
<dbReference type="PROSITE" id="PS00614">
    <property type="entry name" value="IGPS"/>
    <property type="match status" value="1"/>
</dbReference>
<keyword evidence="11 15" id="KW-0413">Isomerase</keyword>
<protein>
    <recommendedName>
        <fullName evidence="15">N-(5'-phosphoribosyl)anthranilate isomerase</fullName>
        <shortName evidence="15">PRAI</shortName>
        <ecNumber evidence="15">5.3.1.24</ecNumber>
    </recommendedName>
</protein>
<dbReference type="EMBL" id="AE017125">
    <property type="protein sequence ID" value="AAP76599.1"/>
    <property type="molecule type" value="Genomic_DNA"/>
</dbReference>
<evidence type="ECO:0000256" key="15">
    <source>
        <dbReference type="HAMAP-Rule" id="MF_00135"/>
    </source>
</evidence>
<evidence type="ECO:0000256" key="3">
    <source>
        <dbReference type="ARBA" id="ARBA00004664"/>
    </source>
</evidence>
<dbReference type="EC" id="5.3.1.24" evidence="15"/>
<dbReference type="CDD" id="cd00405">
    <property type="entry name" value="PRAI"/>
    <property type="match status" value="1"/>
</dbReference>
<evidence type="ECO:0000256" key="10">
    <source>
        <dbReference type="ARBA" id="ARBA00023141"/>
    </source>
</evidence>
<comment type="similarity">
    <text evidence="6">In the C-terminal section; belongs to the TrpF family.</text>
</comment>
<dbReference type="InterPro" id="IPR013798">
    <property type="entry name" value="Indole-3-glycerol_P_synth_dom"/>
</dbReference>
<evidence type="ECO:0000256" key="8">
    <source>
        <dbReference type="ARBA" id="ARBA00022793"/>
    </source>
</evidence>
<feature type="domain" description="N-(5'phosphoribosyl) anthranilate isomerase (PRAI)" evidence="17">
    <location>
        <begin position="288"/>
        <end position="488"/>
    </location>
</feature>
<dbReference type="GO" id="GO:0004640">
    <property type="term" value="F:phosphoribosylanthranilate isomerase activity"/>
    <property type="evidence" value="ECO:0007669"/>
    <property type="project" value="UniProtKB-UniRule"/>
</dbReference>
<dbReference type="InterPro" id="IPR011060">
    <property type="entry name" value="RibuloseP-bd_barrel"/>
</dbReference>
<dbReference type="SUPFAM" id="SSF51366">
    <property type="entry name" value="Ribulose-phoshate binding barrel"/>
    <property type="match status" value="2"/>
</dbReference>
<dbReference type="PANTHER" id="PTHR22854">
    <property type="entry name" value="TRYPTOPHAN BIOSYNTHESIS PROTEIN"/>
    <property type="match status" value="1"/>
</dbReference>
<dbReference type="HAMAP" id="MF_00135">
    <property type="entry name" value="PRAI"/>
    <property type="match status" value="1"/>
</dbReference>
<dbReference type="GO" id="GO:0000162">
    <property type="term" value="P:L-tryptophan biosynthetic process"/>
    <property type="evidence" value="ECO:0007669"/>
    <property type="project" value="UniProtKB-UniRule"/>
</dbReference>
<evidence type="ECO:0000313" key="18">
    <source>
        <dbReference type="EMBL" id="AAP76599.1"/>
    </source>
</evidence>
<evidence type="ECO:0000256" key="2">
    <source>
        <dbReference type="ARBA" id="ARBA00001633"/>
    </source>
</evidence>
<gene>
    <name evidence="18" type="primary">trpC</name>
    <name evidence="15" type="synonym">trpF</name>
    <name evidence="18" type="ordered locus">HH_0002</name>
</gene>
<keyword evidence="8" id="KW-0210">Decarboxylase</keyword>
<evidence type="ECO:0000259" key="17">
    <source>
        <dbReference type="Pfam" id="PF00697"/>
    </source>
</evidence>